<dbReference type="Pfam" id="PF04883">
    <property type="entry name" value="HK97-gp10_like"/>
    <property type="match status" value="1"/>
</dbReference>
<dbReference type="EMBL" id="CP017420">
    <property type="protein sequence ID" value="AOV01678.1"/>
    <property type="molecule type" value="Genomic_DNA"/>
</dbReference>
<organism evidence="2 3">
    <name type="scientific">Delftia tsuruhatensis</name>
    <dbReference type="NCBI Taxonomy" id="180282"/>
    <lineage>
        <taxon>Bacteria</taxon>
        <taxon>Pseudomonadati</taxon>
        <taxon>Pseudomonadota</taxon>
        <taxon>Betaproteobacteria</taxon>
        <taxon>Burkholderiales</taxon>
        <taxon>Comamonadaceae</taxon>
        <taxon>Delftia</taxon>
    </lineage>
</organism>
<reference evidence="2 3" key="1">
    <citation type="submission" date="2016-09" db="EMBL/GenBank/DDBJ databases">
        <title>Complete genome sequence of Deltia acidovorans CM13 isolated from murine proximal colonic tissue.</title>
        <authorList>
            <person name="Saffarian A."/>
        </authorList>
    </citation>
    <scope>NUCLEOTIDE SEQUENCE [LARGE SCALE GENOMIC DNA]</scope>
    <source>
        <strain evidence="2 3">CM13</strain>
    </source>
</reference>
<keyword evidence="3" id="KW-1185">Reference proteome</keyword>
<gene>
    <name evidence="2" type="ORF">BI380_10095</name>
</gene>
<evidence type="ECO:0008006" key="4">
    <source>
        <dbReference type="Google" id="ProtNLM"/>
    </source>
</evidence>
<sequence>MAVEFSILGLDPILEKLRSIPVELRKKPGRSALGSAARVVANAAKQNALSIDDKDTGRRIADNVTQRFRSRYLKQTGDLKISVGVGTEKGRIPKGNPDTGAKGNTPHWHLVELGTEKMRAEPYLQPALEQNIGKATDTFVTQLDLQLDKIIKKQGGST</sequence>
<name>A0ABM6E396_9BURK</name>
<dbReference type="Proteomes" id="UP000095607">
    <property type="component" value="Chromosome"/>
</dbReference>
<evidence type="ECO:0000313" key="3">
    <source>
        <dbReference type="Proteomes" id="UP000095607"/>
    </source>
</evidence>
<evidence type="ECO:0000313" key="2">
    <source>
        <dbReference type="EMBL" id="AOV01678.1"/>
    </source>
</evidence>
<dbReference type="NCBIfam" id="TIGR01725">
    <property type="entry name" value="phge_HK97_gp10"/>
    <property type="match status" value="1"/>
</dbReference>
<evidence type="ECO:0000256" key="1">
    <source>
        <dbReference type="SAM" id="MobiDB-lite"/>
    </source>
</evidence>
<proteinExistence type="predicted"/>
<accession>A0ABM6E396</accession>
<dbReference type="RefSeq" id="WP_046241904.1">
    <property type="nucleotide sequence ID" value="NZ_CBCSDN010000086.1"/>
</dbReference>
<feature type="region of interest" description="Disordered" evidence="1">
    <location>
        <begin position="85"/>
        <end position="106"/>
    </location>
</feature>
<dbReference type="InterPro" id="IPR010064">
    <property type="entry name" value="HK97-gp10_tail"/>
</dbReference>
<protein>
    <recommendedName>
        <fullName evidence="4">HK97 gp10 family phage protein</fullName>
    </recommendedName>
</protein>